<sequence>MTVFYQGGILPVVYVRARGLGGGDLQSMGVVASKASKAPKTPKAAKGPKAKESKKSKKKRAAAAAAAAASAAVTPIAVEPVKESFAERLVRVALNERTGVDRRLPDYRFHPKYGNTGEDERGEPLLKMDLKKFHKSGKVYMRGSLRDGPQWFDM</sequence>
<name>A0A9P6M978_9FUNG</name>
<evidence type="ECO:0000313" key="2">
    <source>
        <dbReference type="EMBL" id="KAF9981597.1"/>
    </source>
</evidence>
<gene>
    <name evidence="2" type="ORF">BGZ65_003770</name>
</gene>
<comment type="caution">
    <text evidence="2">The sequence shown here is derived from an EMBL/GenBank/DDBJ whole genome shotgun (WGS) entry which is preliminary data.</text>
</comment>
<keyword evidence="3" id="KW-1185">Reference proteome</keyword>
<feature type="region of interest" description="Disordered" evidence="1">
    <location>
        <begin position="33"/>
        <end position="61"/>
    </location>
</feature>
<dbReference type="AlphaFoldDB" id="A0A9P6M978"/>
<dbReference type="EMBL" id="JAAAHW010003680">
    <property type="protein sequence ID" value="KAF9981597.1"/>
    <property type="molecule type" value="Genomic_DNA"/>
</dbReference>
<proteinExistence type="predicted"/>
<evidence type="ECO:0000313" key="3">
    <source>
        <dbReference type="Proteomes" id="UP000749646"/>
    </source>
</evidence>
<accession>A0A9P6M978</accession>
<feature type="compositionally biased region" description="Basic residues" evidence="1">
    <location>
        <begin position="46"/>
        <end position="61"/>
    </location>
</feature>
<organism evidence="2 3">
    <name type="scientific">Modicella reniformis</name>
    <dbReference type="NCBI Taxonomy" id="1440133"/>
    <lineage>
        <taxon>Eukaryota</taxon>
        <taxon>Fungi</taxon>
        <taxon>Fungi incertae sedis</taxon>
        <taxon>Mucoromycota</taxon>
        <taxon>Mortierellomycotina</taxon>
        <taxon>Mortierellomycetes</taxon>
        <taxon>Mortierellales</taxon>
        <taxon>Mortierellaceae</taxon>
        <taxon>Modicella</taxon>
    </lineage>
</organism>
<protein>
    <submittedName>
        <fullName evidence="2">Uncharacterized protein</fullName>
    </submittedName>
</protein>
<reference evidence="2" key="1">
    <citation type="journal article" date="2020" name="Fungal Divers.">
        <title>Resolving the Mortierellaceae phylogeny through synthesis of multi-gene phylogenetics and phylogenomics.</title>
        <authorList>
            <person name="Vandepol N."/>
            <person name="Liber J."/>
            <person name="Desiro A."/>
            <person name="Na H."/>
            <person name="Kennedy M."/>
            <person name="Barry K."/>
            <person name="Grigoriev I.V."/>
            <person name="Miller A.N."/>
            <person name="O'Donnell K."/>
            <person name="Stajich J.E."/>
            <person name="Bonito G."/>
        </authorList>
    </citation>
    <scope>NUCLEOTIDE SEQUENCE</scope>
    <source>
        <strain evidence="2">MES-2147</strain>
    </source>
</reference>
<evidence type="ECO:0000256" key="1">
    <source>
        <dbReference type="SAM" id="MobiDB-lite"/>
    </source>
</evidence>
<feature type="compositionally biased region" description="Low complexity" evidence="1">
    <location>
        <begin position="33"/>
        <end position="45"/>
    </location>
</feature>
<dbReference type="Proteomes" id="UP000749646">
    <property type="component" value="Unassembled WGS sequence"/>
</dbReference>